<gene>
    <name evidence="2" type="ORF">O6P43_021808</name>
</gene>
<feature type="region of interest" description="Disordered" evidence="1">
    <location>
        <begin position="173"/>
        <end position="202"/>
    </location>
</feature>
<dbReference type="PANTHER" id="PTHR31343">
    <property type="entry name" value="T15D22.8"/>
    <property type="match status" value="1"/>
</dbReference>
<sequence>MSGSGGAVIAGSRSRNRSLGENRFYNPPPMRKRQQKLVQEMLYQQQEQQHRRPPLSKNPSSVTSEKRPESSSSDCSVSSRAANETSNLDRFLNYTTPSVPAQYFPKTSTRRWRTSEAELHPYFVLGDLWEFFREWSAYGAGVPLVLDGNNSVVQYYVPYLSAIQLYTDPSKLSPHIRNPSEESDTESARETSSASSSGYDHERGVYTYGSGSRHNATDASIHGFQRVPLRNKTFIGSSSDEIESCNPSDQLIFEYFEHELPFYREPLANKISDLICQFPQLRTFRSCDLSPSSWMSVAWYPIYRIPTGPTLQNLDACFLTFHSLSTPFQSTSADGQHFHSSDRDSLSKLLMPIFGLASYKVKVSVWNSDGVYGCQKLNSLLQAAGNWLRLVQVNHPDYNFFLTHSPYRG</sequence>
<dbReference type="PANTHER" id="PTHR31343:SF8">
    <property type="entry name" value="OS07G0246600 PROTEIN"/>
    <property type="match status" value="1"/>
</dbReference>
<dbReference type="KEGG" id="qsa:O6P43_021808"/>
<dbReference type="AlphaFoldDB" id="A0AAD7LBR4"/>
<dbReference type="InterPro" id="IPR008507">
    <property type="entry name" value="DUF789"/>
</dbReference>
<reference evidence="2" key="1">
    <citation type="journal article" date="2023" name="Science">
        <title>Elucidation of the pathway for biosynthesis of saponin adjuvants from the soapbark tree.</title>
        <authorList>
            <person name="Reed J."/>
            <person name="Orme A."/>
            <person name="El-Demerdash A."/>
            <person name="Owen C."/>
            <person name="Martin L.B.B."/>
            <person name="Misra R.C."/>
            <person name="Kikuchi S."/>
            <person name="Rejzek M."/>
            <person name="Martin A.C."/>
            <person name="Harkess A."/>
            <person name="Leebens-Mack J."/>
            <person name="Louveau T."/>
            <person name="Stephenson M.J."/>
            <person name="Osbourn A."/>
        </authorList>
    </citation>
    <scope>NUCLEOTIDE SEQUENCE</scope>
    <source>
        <strain evidence="2">S10</strain>
    </source>
</reference>
<organism evidence="2 3">
    <name type="scientific">Quillaja saponaria</name>
    <name type="common">Soap bark tree</name>
    <dbReference type="NCBI Taxonomy" id="32244"/>
    <lineage>
        <taxon>Eukaryota</taxon>
        <taxon>Viridiplantae</taxon>
        <taxon>Streptophyta</taxon>
        <taxon>Embryophyta</taxon>
        <taxon>Tracheophyta</taxon>
        <taxon>Spermatophyta</taxon>
        <taxon>Magnoliopsida</taxon>
        <taxon>eudicotyledons</taxon>
        <taxon>Gunneridae</taxon>
        <taxon>Pentapetalae</taxon>
        <taxon>rosids</taxon>
        <taxon>fabids</taxon>
        <taxon>Fabales</taxon>
        <taxon>Quillajaceae</taxon>
        <taxon>Quillaja</taxon>
    </lineage>
</organism>
<dbReference type="Proteomes" id="UP001163823">
    <property type="component" value="Chromosome 9"/>
</dbReference>
<accession>A0AAD7LBR4</accession>
<feature type="region of interest" description="Disordered" evidence="1">
    <location>
        <begin position="1"/>
        <end position="81"/>
    </location>
</feature>
<feature type="compositionally biased region" description="Low complexity" evidence="1">
    <location>
        <begin position="70"/>
        <end position="79"/>
    </location>
</feature>
<protein>
    <submittedName>
        <fullName evidence="2">Uncharacterized protein</fullName>
    </submittedName>
</protein>
<dbReference type="Pfam" id="PF05623">
    <property type="entry name" value="DUF789"/>
    <property type="match status" value="1"/>
</dbReference>
<name>A0AAD7LBR4_QUISA</name>
<comment type="caution">
    <text evidence="2">The sequence shown here is derived from an EMBL/GenBank/DDBJ whole genome shotgun (WGS) entry which is preliminary data.</text>
</comment>
<keyword evidence="3" id="KW-1185">Reference proteome</keyword>
<evidence type="ECO:0000313" key="2">
    <source>
        <dbReference type="EMBL" id="KAJ7955174.1"/>
    </source>
</evidence>
<evidence type="ECO:0000256" key="1">
    <source>
        <dbReference type="SAM" id="MobiDB-lite"/>
    </source>
</evidence>
<evidence type="ECO:0000313" key="3">
    <source>
        <dbReference type="Proteomes" id="UP001163823"/>
    </source>
</evidence>
<dbReference type="EMBL" id="JARAOO010000009">
    <property type="protein sequence ID" value="KAJ7955174.1"/>
    <property type="molecule type" value="Genomic_DNA"/>
</dbReference>
<proteinExistence type="predicted"/>